<organism evidence="2 3">
    <name type="scientific">Anabaena cylindrica (strain ATCC 27899 / PCC 7122)</name>
    <dbReference type="NCBI Taxonomy" id="272123"/>
    <lineage>
        <taxon>Bacteria</taxon>
        <taxon>Bacillati</taxon>
        <taxon>Cyanobacteriota</taxon>
        <taxon>Cyanophyceae</taxon>
        <taxon>Nostocales</taxon>
        <taxon>Nostocaceae</taxon>
        <taxon>Anabaena</taxon>
    </lineage>
</organism>
<proteinExistence type="predicted"/>
<name>K9ZF16_ANACC</name>
<dbReference type="InterPro" id="IPR011051">
    <property type="entry name" value="RmlC_Cupin_sf"/>
</dbReference>
<dbReference type="PANTHER" id="PTHR36440:SF1">
    <property type="entry name" value="PUTATIVE (AFU_ORTHOLOGUE AFUA_8G07350)-RELATED"/>
    <property type="match status" value="1"/>
</dbReference>
<dbReference type="SUPFAM" id="SSF51182">
    <property type="entry name" value="RmlC-like cupins"/>
    <property type="match status" value="2"/>
</dbReference>
<dbReference type="STRING" id="272123.Anacy_2320"/>
<evidence type="ECO:0000259" key="1">
    <source>
        <dbReference type="Pfam" id="PF13448"/>
    </source>
</evidence>
<dbReference type="eggNOG" id="COG0277">
    <property type="taxonomic scope" value="Bacteria"/>
</dbReference>
<protein>
    <recommendedName>
        <fullName evidence="1">DUF4114 domain-containing protein</fullName>
    </recommendedName>
</protein>
<sequence>MHLNEIHHSPLPASDEGVGVGFLYLTQPRTAIVDQFMETFFKTNGDATSMTTNAPYIYVSKNLNDIIDADFLRNPFILADVESGSDKLNPNSLQIETPSFLATGFSQNGEVLFQEKTTATFQPSQGLYFDVVTAEQTNNKLDVFEFLIPPEATTVFHSHRQGVEFFYVLGGDPDNDDNPNVEDNDQVEFELNADLDGVFTADPNNPFSIQKDDEIEVNGIKLTTGSFVGLATGKIHTWSNTGKIPARIIALLTPSGIGEGFARVGAPAGLYDTSPEPHPILAANGTNNLVPTGVTLTQVEGLVPNDPQFYDFFKQVEVQPEVLDYLGFNAYPMTIEGVGSHTLYGVKADGSGAFQLSPPDEGPTGLVLGETAGSAVVGDNSPTLDDIVSAPLDPFLGTSYTKPFSLMRFGQNDGSFNPTPMAVNLFTVSAGQGKYSDVTDNYEVFGVLSGQLVFEFGENGNSHRQEVAEGDYIYIEPNNPFDFWASDQLSSSSANLIRFSGLNPTDPRLVVSTTEDDVFRLRGGDSSGKVNLKVTLAEYSSSFVNEIGAFAVDGDDGNIDGIAPGESGYTEAALARAKVLFSAISNSPQGFNQTDVSSLLEFNSGQRVRFFLINNSTLDAVSSGFTSKSEVLFSETYQDIEALTGDEFSLKWNDKSGNSNYKVKINATNESSFQGTTLQGSSAGEVLDFTSATTDVTAEFSIYREAAFNNFVGFYPILDAEGKIDTNNDGQADFSPGDAGYLQAAVNLYLRDIRLTVSNQGEATYQGNFTKGSIFAPFIIANGTPEAVLGNSTNIPAVYFPFLGANPGQADHIRLLGNNVFGFEDLPNGESDNDYNDVIVTVNISVNV</sequence>
<dbReference type="PANTHER" id="PTHR36440">
    <property type="entry name" value="PUTATIVE (AFU_ORTHOLOGUE AFUA_8G07350)-RELATED"/>
    <property type="match status" value="1"/>
</dbReference>
<dbReference type="Proteomes" id="UP000010474">
    <property type="component" value="Chromosome"/>
</dbReference>
<dbReference type="HOGENOM" id="CLU_336073_0_0_3"/>
<dbReference type="PATRIC" id="fig|272123.3.peg.2527"/>
<dbReference type="KEGG" id="acy:Anacy_2320"/>
<accession>K9ZF16</accession>
<dbReference type="Gene3D" id="2.60.120.10">
    <property type="entry name" value="Jelly Rolls"/>
    <property type="match status" value="2"/>
</dbReference>
<gene>
    <name evidence="2" type="ordered locus">Anacy_2320</name>
</gene>
<evidence type="ECO:0000313" key="3">
    <source>
        <dbReference type="Proteomes" id="UP000010474"/>
    </source>
</evidence>
<feature type="domain" description="DUF4114" evidence="1">
    <location>
        <begin position="769"/>
        <end position="844"/>
    </location>
</feature>
<dbReference type="eggNOG" id="COG1520">
    <property type="taxonomic scope" value="Bacteria"/>
</dbReference>
<dbReference type="InterPro" id="IPR053146">
    <property type="entry name" value="QDO-like"/>
</dbReference>
<dbReference type="InterPro" id="IPR025193">
    <property type="entry name" value="DUF4114"/>
</dbReference>
<reference evidence="3" key="1">
    <citation type="journal article" date="2013" name="Proc. Natl. Acad. Sci. U.S.A.">
        <title>Improving the coverage of the cyanobacterial phylum using diversity-driven genome sequencing.</title>
        <authorList>
            <person name="Shih P.M."/>
            <person name="Wu D."/>
            <person name="Latifi A."/>
            <person name="Axen S.D."/>
            <person name="Fewer D.P."/>
            <person name="Talla E."/>
            <person name="Calteau A."/>
            <person name="Cai F."/>
            <person name="Tandeau de Marsac N."/>
            <person name="Rippka R."/>
            <person name="Herdman M."/>
            <person name="Sivonen K."/>
            <person name="Coursin T."/>
            <person name="Laurent T."/>
            <person name="Goodwin L."/>
            <person name="Nolan M."/>
            <person name="Davenport K.W."/>
            <person name="Han C.S."/>
            <person name="Rubin E.M."/>
            <person name="Eisen J.A."/>
            <person name="Woyke T."/>
            <person name="Gugger M."/>
            <person name="Kerfeld C.A."/>
        </authorList>
    </citation>
    <scope>NUCLEOTIDE SEQUENCE [LARGE SCALE GENOMIC DNA]</scope>
    <source>
        <strain evidence="3">ATCC 27899 / PCC 7122</strain>
    </source>
</reference>
<dbReference type="InterPro" id="IPR014710">
    <property type="entry name" value="RmlC-like_jellyroll"/>
</dbReference>
<dbReference type="Pfam" id="PF13448">
    <property type="entry name" value="DUF4114"/>
    <property type="match status" value="1"/>
</dbReference>
<dbReference type="EMBL" id="CP003659">
    <property type="protein sequence ID" value="AFZ57776.1"/>
    <property type="molecule type" value="Genomic_DNA"/>
</dbReference>
<keyword evidence="3" id="KW-1185">Reference proteome</keyword>
<evidence type="ECO:0000313" key="2">
    <source>
        <dbReference type="EMBL" id="AFZ57776.1"/>
    </source>
</evidence>
<dbReference type="AlphaFoldDB" id="K9ZF16"/>